<proteinExistence type="predicted"/>
<evidence type="ECO:0000313" key="2">
    <source>
        <dbReference type="Proteomes" id="UP000464086"/>
    </source>
</evidence>
<dbReference type="Proteomes" id="UP000464086">
    <property type="component" value="Chromosome"/>
</dbReference>
<name>A0A6P1GI71_SPHYA</name>
<dbReference type="EMBL" id="CP047218">
    <property type="protein sequence ID" value="QHD68226.1"/>
    <property type="molecule type" value="Genomic_DNA"/>
</dbReference>
<sequence>MIILPTWPGARRAVPSVLDFGGIQQPDSGAETQRQNRLGNRYAVSFEMPPLENATDGRIWVNRLIRGQREGARMEYPLLDFQPGTPGAFVVNGAGQAGTSLALRGGTPGYQFKEGQPFNVVTGGYHHLDFIAADVTANGSGQATITLSQMLRRPPADGDVLRIVDPVIEGWVMGDQLTWELALERLVGISFEIHEAR</sequence>
<accession>A0A6P1GI71</accession>
<evidence type="ECO:0000313" key="1">
    <source>
        <dbReference type="EMBL" id="QHD68226.1"/>
    </source>
</evidence>
<dbReference type="AlphaFoldDB" id="A0A6P1GI71"/>
<reference evidence="1 2" key="1">
    <citation type="submission" date="2019-12" db="EMBL/GenBank/DDBJ databases">
        <title>Functional and genomic insights into the Sphingobium yanoikuyae YC-JY1, a bacterium efficiently degrading bisphenol A.</title>
        <authorList>
            <person name="Jia Y."/>
            <person name="Li X."/>
            <person name="Wang J."/>
            <person name="Eltoukhy A."/>
            <person name="Lamraoui I."/>
            <person name="Yan Y."/>
        </authorList>
    </citation>
    <scope>NUCLEOTIDE SEQUENCE [LARGE SCALE GENOMIC DNA]</scope>
    <source>
        <strain evidence="1 2">YC-JY1</strain>
    </source>
</reference>
<gene>
    <name evidence="1" type="ORF">GS397_15025</name>
</gene>
<dbReference type="RefSeq" id="WP_159366928.1">
    <property type="nucleotide sequence ID" value="NZ_CP047218.1"/>
</dbReference>
<organism evidence="1 2">
    <name type="scientific">Sphingobium yanoikuyae</name>
    <name type="common">Sphingomonas yanoikuyae</name>
    <dbReference type="NCBI Taxonomy" id="13690"/>
    <lineage>
        <taxon>Bacteria</taxon>
        <taxon>Pseudomonadati</taxon>
        <taxon>Pseudomonadota</taxon>
        <taxon>Alphaproteobacteria</taxon>
        <taxon>Sphingomonadales</taxon>
        <taxon>Sphingomonadaceae</taxon>
        <taxon>Sphingobium</taxon>
    </lineage>
</organism>
<protein>
    <submittedName>
        <fullName evidence="1">Uncharacterized protein</fullName>
    </submittedName>
</protein>